<gene>
    <name evidence="2" type="ORF">Tci_009972</name>
</gene>
<feature type="compositionally biased region" description="Basic and acidic residues" evidence="1">
    <location>
        <begin position="48"/>
        <end position="70"/>
    </location>
</feature>
<reference evidence="2" key="1">
    <citation type="journal article" date="2019" name="Sci. Rep.">
        <title>Draft genome of Tanacetum cinerariifolium, the natural source of mosquito coil.</title>
        <authorList>
            <person name="Yamashiro T."/>
            <person name="Shiraishi A."/>
            <person name="Satake H."/>
            <person name="Nakayama K."/>
        </authorList>
    </citation>
    <scope>NUCLEOTIDE SEQUENCE</scope>
</reference>
<proteinExistence type="predicted"/>
<comment type="caution">
    <text evidence="2">The sequence shown here is derived from an EMBL/GenBank/DDBJ whole genome shotgun (WGS) entry which is preliminary data.</text>
</comment>
<evidence type="ECO:0000256" key="1">
    <source>
        <dbReference type="SAM" id="MobiDB-lite"/>
    </source>
</evidence>
<evidence type="ECO:0000313" key="2">
    <source>
        <dbReference type="EMBL" id="GEU37994.1"/>
    </source>
</evidence>
<dbReference type="AlphaFoldDB" id="A0A699GN76"/>
<name>A0A699GN76_TANCI</name>
<dbReference type="EMBL" id="BKCJ010000999">
    <property type="protein sequence ID" value="GEU37994.1"/>
    <property type="molecule type" value="Genomic_DNA"/>
</dbReference>
<evidence type="ECO:0008006" key="3">
    <source>
        <dbReference type="Google" id="ProtNLM"/>
    </source>
</evidence>
<feature type="region of interest" description="Disordered" evidence="1">
    <location>
        <begin position="48"/>
        <end position="90"/>
    </location>
</feature>
<protein>
    <recommendedName>
        <fullName evidence="3">Reverse transcriptase domain-containing protein</fullName>
    </recommendedName>
</protein>
<organism evidence="2">
    <name type="scientific">Tanacetum cinerariifolium</name>
    <name type="common">Dalmatian daisy</name>
    <name type="synonym">Chrysanthemum cinerariifolium</name>
    <dbReference type="NCBI Taxonomy" id="118510"/>
    <lineage>
        <taxon>Eukaryota</taxon>
        <taxon>Viridiplantae</taxon>
        <taxon>Streptophyta</taxon>
        <taxon>Embryophyta</taxon>
        <taxon>Tracheophyta</taxon>
        <taxon>Spermatophyta</taxon>
        <taxon>Magnoliopsida</taxon>
        <taxon>eudicotyledons</taxon>
        <taxon>Gunneridae</taxon>
        <taxon>Pentapetalae</taxon>
        <taxon>asterids</taxon>
        <taxon>campanulids</taxon>
        <taxon>Asterales</taxon>
        <taxon>Asteraceae</taxon>
        <taxon>Asteroideae</taxon>
        <taxon>Anthemideae</taxon>
        <taxon>Anthemidinae</taxon>
        <taxon>Tanacetum</taxon>
    </lineage>
</organism>
<sequence>MSTARQGMSSMEIEQIITQRVTNAIEEIAIYEARTRVTRDSMDQLARHGAKEVKDFKNKRKWENGYDRKSSQQQSKQQKVEKACAAGPNNKKGYAGKFLSCNKCKLHHADTCPVK</sequence>
<accession>A0A699GN76</accession>